<organism evidence="1 2">
    <name type="scientific">Plantactinospora alkalitolerans</name>
    <dbReference type="NCBI Taxonomy" id="2789879"/>
    <lineage>
        <taxon>Bacteria</taxon>
        <taxon>Bacillati</taxon>
        <taxon>Actinomycetota</taxon>
        <taxon>Actinomycetes</taxon>
        <taxon>Micromonosporales</taxon>
        <taxon>Micromonosporaceae</taxon>
        <taxon>Plantactinospora</taxon>
    </lineage>
</organism>
<evidence type="ECO:0000313" key="2">
    <source>
        <dbReference type="Proteomes" id="UP000638560"/>
    </source>
</evidence>
<proteinExistence type="predicted"/>
<dbReference type="RefSeq" id="WP_196202517.1">
    <property type="nucleotide sequence ID" value="NZ_JADPUN010000176.1"/>
</dbReference>
<gene>
    <name evidence="1" type="ORF">I0C86_18610</name>
</gene>
<reference evidence="1 2" key="1">
    <citation type="submission" date="2020-11" db="EMBL/GenBank/DDBJ databases">
        <title>A novel isolate from a Black sea contaminated sediment with potential to produce alkanes: Plantactinospora alkalitolerans sp. nov.</title>
        <authorList>
            <person name="Carro L."/>
            <person name="Veyisoglu A."/>
            <person name="Guven K."/>
            <person name="Schumann P."/>
            <person name="Klenk H.-P."/>
            <person name="Sahin N."/>
        </authorList>
    </citation>
    <scope>NUCLEOTIDE SEQUENCE [LARGE SCALE GENOMIC DNA]</scope>
    <source>
        <strain evidence="1 2">S1510</strain>
    </source>
</reference>
<name>A0ABS0GXM7_9ACTN</name>
<protein>
    <submittedName>
        <fullName evidence="1">Uncharacterized protein</fullName>
    </submittedName>
</protein>
<comment type="caution">
    <text evidence="1">The sequence shown here is derived from an EMBL/GenBank/DDBJ whole genome shotgun (WGS) entry which is preliminary data.</text>
</comment>
<dbReference type="Proteomes" id="UP000638560">
    <property type="component" value="Unassembled WGS sequence"/>
</dbReference>
<evidence type="ECO:0000313" key="1">
    <source>
        <dbReference type="EMBL" id="MBF9130956.1"/>
    </source>
</evidence>
<accession>A0ABS0GXM7</accession>
<keyword evidence="2" id="KW-1185">Reference proteome</keyword>
<dbReference type="EMBL" id="JADPUN010000176">
    <property type="protein sequence ID" value="MBF9130956.1"/>
    <property type="molecule type" value="Genomic_DNA"/>
</dbReference>
<sequence>MAGSYRDPGKRFPKCGWNSVFDNSGAPETPGPVIEPHPYHSYQFDSTIRLPGPVRTRAGSGQIAG</sequence>